<keyword evidence="2" id="KW-0472">Membrane</keyword>
<feature type="domain" description="Fungal lipase-type" evidence="3">
    <location>
        <begin position="232"/>
        <end position="346"/>
    </location>
</feature>
<protein>
    <recommendedName>
        <fullName evidence="3">Fungal lipase-type domain-containing protein</fullName>
    </recommendedName>
</protein>
<evidence type="ECO:0000313" key="4">
    <source>
        <dbReference type="EnsemblPlants" id="EMT07631"/>
    </source>
</evidence>
<name>M8B0U7_AEGTA</name>
<dbReference type="PANTHER" id="PTHR47523:SF1">
    <property type="entry name" value="F21O3.11 PROTEIN"/>
    <property type="match status" value="1"/>
</dbReference>
<keyword evidence="2" id="KW-0812">Transmembrane</keyword>
<dbReference type="AlphaFoldDB" id="M8B0U7"/>
<dbReference type="CDD" id="cd00519">
    <property type="entry name" value="Lipase_3"/>
    <property type="match status" value="1"/>
</dbReference>
<dbReference type="InterPro" id="IPR002921">
    <property type="entry name" value="Fungal_lipase-type"/>
</dbReference>
<keyword evidence="2" id="KW-1133">Transmembrane helix</keyword>
<dbReference type="PANTHER" id="PTHR47523">
    <property type="entry name" value="F21O3.11 PROTEIN"/>
    <property type="match status" value="1"/>
</dbReference>
<feature type="region of interest" description="Disordered" evidence="1">
    <location>
        <begin position="464"/>
        <end position="484"/>
    </location>
</feature>
<feature type="compositionally biased region" description="Polar residues" evidence="1">
    <location>
        <begin position="467"/>
        <end position="476"/>
    </location>
</feature>
<evidence type="ECO:0000259" key="3">
    <source>
        <dbReference type="Pfam" id="PF01764"/>
    </source>
</evidence>
<dbReference type="Pfam" id="PF01764">
    <property type="entry name" value="Lipase_3"/>
    <property type="match status" value="1"/>
</dbReference>
<dbReference type="SUPFAM" id="SSF53474">
    <property type="entry name" value="alpha/beta-Hydrolases"/>
    <property type="match status" value="1"/>
</dbReference>
<sequence>MQWAKHYYDGKHRELAFDVGDWHGFAFTIVQPHRYQATSMASCLLASMAWQACSGQVVPTEVIGSVAYRLALPAGTWLHDTFSVSLLKKFDGDLPATPAVLPAIENVVRCMHQPSCPLEYRTLPKRPVSEMMRYINKFKSDFGGNIISLERVQPSLDHVPHRYLLAEAGDTLFATFIGTNQYKDIIADVNILQGTIFHEDTAQDLADAIDSEQNSDQFGEENIGVSCREKPKQFGKSKPAAHRGFLARAKGIPALELYKLAQKKNRKLVLCGHSLGGAVAALATLAILRVLSLSSPTKEANRLQVKCITFSQPPVGNAALRDYVHRRGWQYYFKSYCIPEDVVPRILSPAYFHHYNAQTPEASFANRVDVRSEENKKTSTEGAVDNNREQLVLGVGPVQKSLWTLSKLVPVEGVRKSLSVLQKQANIFEKASTQLDSYLQSKVDESEEEPWSLEIQESSEGIALTPLSDNHGGTTEENNRTEKINSSKVGCSKRWSRVPSLPSYIPFGEGPAPLYSRQDLSDNPLYLLGDSSVTTLSDSEYSKMTSV</sequence>
<reference evidence="4" key="1">
    <citation type="submission" date="2015-06" db="UniProtKB">
        <authorList>
            <consortium name="EnsemblPlants"/>
        </authorList>
    </citation>
    <scope>IDENTIFICATION</scope>
</reference>
<dbReference type="GO" id="GO:0006629">
    <property type="term" value="P:lipid metabolic process"/>
    <property type="evidence" value="ECO:0007669"/>
    <property type="project" value="InterPro"/>
</dbReference>
<evidence type="ECO:0000256" key="1">
    <source>
        <dbReference type="SAM" id="MobiDB-lite"/>
    </source>
</evidence>
<feature type="transmembrane region" description="Helical" evidence="2">
    <location>
        <begin position="268"/>
        <end position="291"/>
    </location>
</feature>
<organism evidence="4">
    <name type="scientific">Aegilops tauschii</name>
    <name type="common">Tausch's goatgrass</name>
    <name type="synonym">Aegilops squarrosa</name>
    <dbReference type="NCBI Taxonomy" id="37682"/>
    <lineage>
        <taxon>Eukaryota</taxon>
        <taxon>Viridiplantae</taxon>
        <taxon>Streptophyta</taxon>
        <taxon>Embryophyta</taxon>
        <taxon>Tracheophyta</taxon>
        <taxon>Spermatophyta</taxon>
        <taxon>Magnoliopsida</taxon>
        <taxon>Liliopsida</taxon>
        <taxon>Poales</taxon>
        <taxon>Poaceae</taxon>
        <taxon>BOP clade</taxon>
        <taxon>Pooideae</taxon>
        <taxon>Triticodae</taxon>
        <taxon>Triticeae</taxon>
        <taxon>Triticinae</taxon>
        <taxon>Aegilops</taxon>
    </lineage>
</organism>
<proteinExistence type="predicted"/>
<dbReference type="EnsemblPlants" id="EMT07631">
    <property type="protein sequence ID" value="EMT07631"/>
    <property type="gene ID" value="F775_15464"/>
</dbReference>
<dbReference type="ExpressionAtlas" id="M8B0U7">
    <property type="expression patterns" value="baseline"/>
</dbReference>
<accession>M8B0U7</accession>
<evidence type="ECO:0000256" key="2">
    <source>
        <dbReference type="SAM" id="Phobius"/>
    </source>
</evidence>
<dbReference type="Gene3D" id="3.40.50.1820">
    <property type="entry name" value="alpha/beta hydrolase"/>
    <property type="match status" value="1"/>
</dbReference>
<dbReference type="InterPro" id="IPR029058">
    <property type="entry name" value="AB_hydrolase_fold"/>
</dbReference>